<gene>
    <name evidence="7" type="ORF">EXN61_20385</name>
</gene>
<dbReference type="Proteomes" id="UP000317023">
    <property type="component" value="Unassembled WGS sequence"/>
</dbReference>
<evidence type="ECO:0000256" key="4">
    <source>
        <dbReference type="PROSITE-ProRule" id="PRU00335"/>
    </source>
</evidence>
<dbReference type="PANTHER" id="PTHR30055:SF234">
    <property type="entry name" value="HTH-TYPE TRANSCRIPTIONAL REGULATOR BETI"/>
    <property type="match status" value="1"/>
</dbReference>
<accession>A0A546XT07</accession>
<dbReference type="GO" id="GO:0000976">
    <property type="term" value="F:transcription cis-regulatory region binding"/>
    <property type="evidence" value="ECO:0007669"/>
    <property type="project" value="TreeGrafter"/>
</dbReference>
<dbReference type="RefSeq" id="WP_142858770.1">
    <property type="nucleotide sequence ID" value="NZ_SGOE01000007.1"/>
</dbReference>
<dbReference type="InterPro" id="IPR001647">
    <property type="entry name" value="HTH_TetR"/>
</dbReference>
<protein>
    <submittedName>
        <fullName evidence="7">TetR/AcrR family transcriptional regulator</fullName>
    </submittedName>
</protein>
<evidence type="ECO:0000256" key="2">
    <source>
        <dbReference type="ARBA" id="ARBA00023125"/>
    </source>
</evidence>
<dbReference type="Pfam" id="PF00440">
    <property type="entry name" value="TetR_N"/>
    <property type="match status" value="1"/>
</dbReference>
<dbReference type="SUPFAM" id="SSF48498">
    <property type="entry name" value="Tetracyclin repressor-like, C-terminal domain"/>
    <property type="match status" value="1"/>
</dbReference>
<name>A0A546XT07_AGRTU</name>
<comment type="caution">
    <text evidence="7">The sequence shown here is derived from an EMBL/GenBank/DDBJ whole genome shotgun (WGS) entry which is preliminary data.</text>
</comment>
<feature type="DNA-binding region" description="H-T-H motif" evidence="4">
    <location>
        <begin position="49"/>
        <end position="68"/>
    </location>
</feature>
<evidence type="ECO:0000259" key="6">
    <source>
        <dbReference type="PROSITE" id="PS50977"/>
    </source>
</evidence>
<dbReference type="SUPFAM" id="SSF46689">
    <property type="entry name" value="Homeodomain-like"/>
    <property type="match status" value="1"/>
</dbReference>
<keyword evidence="2 4" id="KW-0238">DNA-binding</keyword>
<dbReference type="PROSITE" id="PS50977">
    <property type="entry name" value="HTH_TETR_2"/>
    <property type="match status" value="1"/>
</dbReference>
<organism evidence="7 8">
    <name type="scientific">Agrobacterium tumefaciens</name>
    <dbReference type="NCBI Taxonomy" id="358"/>
    <lineage>
        <taxon>Bacteria</taxon>
        <taxon>Pseudomonadati</taxon>
        <taxon>Pseudomonadota</taxon>
        <taxon>Alphaproteobacteria</taxon>
        <taxon>Hyphomicrobiales</taxon>
        <taxon>Rhizobiaceae</taxon>
        <taxon>Rhizobium/Agrobacterium group</taxon>
        <taxon>Agrobacterium</taxon>
        <taxon>Agrobacterium tumefaciens complex</taxon>
    </lineage>
</organism>
<evidence type="ECO:0000256" key="3">
    <source>
        <dbReference type="ARBA" id="ARBA00023163"/>
    </source>
</evidence>
<dbReference type="InterPro" id="IPR050109">
    <property type="entry name" value="HTH-type_TetR-like_transc_reg"/>
</dbReference>
<dbReference type="Gene3D" id="1.10.357.10">
    <property type="entry name" value="Tetracycline Repressor, domain 2"/>
    <property type="match status" value="1"/>
</dbReference>
<reference evidence="7 8" key="1">
    <citation type="journal article" date="2019" name="Appl. Microbiol. Biotechnol.">
        <title>Differential efficiency of wild type rhizogenic strains for rol gene transformation of plants.</title>
        <authorList>
            <person name="Desmet S."/>
            <person name="De Keyser E."/>
            <person name="Van Vaerenbergh J."/>
            <person name="Baeyen S."/>
            <person name="Van Huylenbroeck J."/>
            <person name="Geelen D."/>
            <person name="Dhooghe E."/>
        </authorList>
    </citation>
    <scope>NUCLEOTIDE SEQUENCE [LARGE SCALE GENOMIC DNA]</scope>
    <source>
        <strain evidence="7 8">MAFF210266</strain>
    </source>
</reference>
<dbReference type="AlphaFoldDB" id="A0A546XT07"/>
<dbReference type="GO" id="GO:0003700">
    <property type="term" value="F:DNA-binding transcription factor activity"/>
    <property type="evidence" value="ECO:0007669"/>
    <property type="project" value="TreeGrafter"/>
</dbReference>
<evidence type="ECO:0000313" key="8">
    <source>
        <dbReference type="Proteomes" id="UP000317023"/>
    </source>
</evidence>
<evidence type="ECO:0000256" key="1">
    <source>
        <dbReference type="ARBA" id="ARBA00023015"/>
    </source>
</evidence>
<dbReference type="PANTHER" id="PTHR30055">
    <property type="entry name" value="HTH-TYPE TRANSCRIPTIONAL REGULATOR RUTR"/>
    <property type="match status" value="1"/>
</dbReference>
<dbReference type="EMBL" id="SGOE01000007">
    <property type="protein sequence ID" value="TRB03882.1"/>
    <property type="molecule type" value="Genomic_DNA"/>
</dbReference>
<dbReference type="InterPro" id="IPR009057">
    <property type="entry name" value="Homeodomain-like_sf"/>
</dbReference>
<dbReference type="PRINTS" id="PR00455">
    <property type="entry name" value="HTHTETR"/>
</dbReference>
<dbReference type="InterPro" id="IPR049445">
    <property type="entry name" value="TetR_SbtR-like_C"/>
</dbReference>
<dbReference type="Pfam" id="PF21597">
    <property type="entry name" value="TetR_C_43"/>
    <property type="match status" value="1"/>
</dbReference>
<evidence type="ECO:0000313" key="7">
    <source>
        <dbReference type="EMBL" id="TRB03882.1"/>
    </source>
</evidence>
<proteinExistence type="predicted"/>
<keyword evidence="1" id="KW-0805">Transcription regulation</keyword>
<sequence length="206" mass="22039">MNDVDKSLKSEATAGPNARRHVRADAQRNIDSILRTAAESFASSGVDVPIRDIADKAGVGIGTLYRHFPTRSDLIVAVFHKEVDECVTSLQTMAASYAPADALTRWVASYVDFIVARRGLAAAMNSGDPALENLPAYFQQRLSAGLQDLLDRAANEGEIKGSAKAHELLHGVAMLCVPPSCGEPTDPQRMAGLLVNGLRFGAVKDH</sequence>
<feature type="domain" description="HTH tetR-type" evidence="6">
    <location>
        <begin position="27"/>
        <end position="86"/>
    </location>
</feature>
<evidence type="ECO:0000256" key="5">
    <source>
        <dbReference type="SAM" id="MobiDB-lite"/>
    </source>
</evidence>
<dbReference type="InterPro" id="IPR036271">
    <property type="entry name" value="Tet_transcr_reg_TetR-rel_C_sf"/>
</dbReference>
<keyword evidence="3" id="KW-0804">Transcription</keyword>
<feature type="region of interest" description="Disordered" evidence="5">
    <location>
        <begin position="1"/>
        <end position="21"/>
    </location>
</feature>